<keyword evidence="9" id="KW-1185">Reference proteome</keyword>
<keyword evidence="5 8" id="KW-0012">Acyltransferase</keyword>
<dbReference type="SUPFAM" id="SSF69593">
    <property type="entry name" value="Glycerol-3-phosphate (1)-acyltransferase"/>
    <property type="match status" value="1"/>
</dbReference>
<dbReference type="CDD" id="cd07989">
    <property type="entry name" value="LPLAT_AGPAT-like"/>
    <property type="match status" value="1"/>
</dbReference>
<evidence type="ECO:0000256" key="4">
    <source>
        <dbReference type="ARBA" id="ARBA00023098"/>
    </source>
</evidence>
<gene>
    <name evidence="8" type="ORF">IRJ18_09765</name>
</gene>
<accession>A0ABR9XGZ2</accession>
<keyword evidence="4" id="KW-0443">Lipid metabolism</keyword>
<dbReference type="SMART" id="SM00563">
    <property type="entry name" value="PlsC"/>
    <property type="match status" value="1"/>
</dbReference>
<evidence type="ECO:0000256" key="3">
    <source>
        <dbReference type="ARBA" id="ARBA00022679"/>
    </source>
</evidence>
<name>A0ABR9XGZ2_9SPHI</name>
<dbReference type="Proteomes" id="UP000632774">
    <property type="component" value="Unassembled WGS sequence"/>
</dbReference>
<keyword evidence="2" id="KW-0444">Lipid biosynthesis</keyword>
<keyword evidence="3" id="KW-0808">Transferase</keyword>
<dbReference type="EMBL" id="JADFFM010000001">
    <property type="protein sequence ID" value="MBE9666647.1"/>
    <property type="molecule type" value="Genomic_DNA"/>
</dbReference>
<evidence type="ECO:0000256" key="2">
    <source>
        <dbReference type="ARBA" id="ARBA00022516"/>
    </source>
</evidence>
<evidence type="ECO:0000256" key="1">
    <source>
        <dbReference type="ARBA" id="ARBA00005189"/>
    </source>
</evidence>
<feature type="domain" description="Phospholipid/glycerol acyltransferase" evidence="7">
    <location>
        <begin position="74"/>
        <end position="190"/>
    </location>
</feature>
<feature type="transmembrane region" description="Helical" evidence="6">
    <location>
        <begin position="7"/>
        <end position="25"/>
    </location>
</feature>
<feature type="transmembrane region" description="Helical" evidence="6">
    <location>
        <begin position="45"/>
        <end position="62"/>
    </location>
</feature>
<comment type="pathway">
    <text evidence="1">Lipid metabolism.</text>
</comment>
<evidence type="ECO:0000259" key="7">
    <source>
        <dbReference type="SMART" id="SM00563"/>
    </source>
</evidence>
<proteinExistence type="predicted"/>
<reference evidence="8 9" key="1">
    <citation type="submission" date="2020-10" db="EMBL/GenBank/DDBJ databases">
        <title>Mucilaginibacter mali sp. nov., isolated from rhizosphere soil of apple orchard.</title>
        <authorList>
            <person name="Lee J.-S."/>
            <person name="Kim H.S."/>
            <person name="Kim J.-S."/>
        </authorList>
    </citation>
    <scope>NUCLEOTIDE SEQUENCE [LARGE SCALE GENOMIC DNA]</scope>
    <source>
        <strain evidence="8 9">KCTC 23157</strain>
    </source>
</reference>
<keyword evidence="6" id="KW-0472">Membrane</keyword>
<sequence length="244" mass="27948">MSKALRKLHHILLVASLGLFFFLFWPPLKYFSLKPSRYYGMIWLRKWWAFLSSAVVGIFYRFQFEAPIDWNRTYLICPNHASNLDISAMSILLGHTNCCFMGKEDLLEGMFTGIYFRTVDLPVNRDSKISSFKAFKKAGERLEHGTNMILFPEGGIADTYPPTINEFKSGAFRLAIELKIPIIPVTSLNTWKVLWDDGAKYGSRPGICDVYVHKPIETAHLTMDDAEALKDQVYGLIKEKFESA</sequence>
<dbReference type="PANTHER" id="PTHR10434:SF64">
    <property type="entry name" value="1-ACYL-SN-GLYCEROL-3-PHOSPHATE ACYLTRANSFERASE-RELATED"/>
    <property type="match status" value="1"/>
</dbReference>
<keyword evidence="6" id="KW-0812">Transmembrane</keyword>
<dbReference type="PANTHER" id="PTHR10434">
    <property type="entry name" value="1-ACYL-SN-GLYCEROL-3-PHOSPHATE ACYLTRANSFERASE"/>
    <property type="match status" value="1"/>
</dbReference>
<dbReference type="GO" id="GO:0016746">
    <property type="term" value="F:acyltransferase activity"/>
    <property type="evidence" value="ECO:0007669"/>
    <property type="project" value="UniProtKB-KW"/>
</dbReference>
<evidence type="ECO:0000256" key="6">
    <source>
        <dbReference type="SAM" id="Phobius"/>
    </source>
</evidence>
<evidence type="ECO:0000256" key="5">
    <source>
        <dbReference type="ARBA" id="ARBA00023315"/>
    </source>
</evidence>
<dbReference type="RefSeq" id="WP_194105990.1">
    <property type="nucleotide sequence ID" value="NZ_JADFFM010000001.1"/>
</dbReference>
<keyword evidence="6" id="KW-1133">Transmembrane helix</keyword>
<protein>
    <submittedName>
        <fullName evidence="8">1-acyl-sn-glycerol-3-phosphate acyltransferase</fullName>
    </submittedName>
</protein>
<evidence type="ECO:0000313" key="9">
    <source>
        <dbReference type="Proteomes" id="UP000632774"/>
    </source>
</evidence>
<dbReference type="Pfam" id="PF01553">
    <property type="entry name" value="Acyltransferase"/>
    <property type="match status" value="1"/>
</dbReference>
<comment type="caution">
    <text evidence="8">The sequence shown here is derived from an EMBL/GenBank/DDBJ whole genome shotgun (WGS) entry which is preliminary data.</text>
</comment>
<dbReference type="InterPro" id="IPR002123">
    <property type="entry name" value="Plipid/glycerol_acylTrfase"/>
</dbReference>
<evidence type="ECO:0000313" key="8">
    <source>
        <dbReference type="EMBL" id="MBE9666647.1"/>
    </source>
</evidence>
<organism evidence="8 9">
    <name type="scientific">Mucilaginibacter boryungensis</name>
    <dbReference type="NCBI Taxonomy" id="768480"/>
    <lineage>
        <taxon>Bacteria</taxon>
        <taxon>Pseudomonadati</taxon>
        <taxon>Bacteroidota</taxon>
        <taxon>Sphingobacteriia</taxon>
        <taxon>Sphingobacteriales</taxon>
        <taxon>Sphingobacteriaceae</taxon>
        <taxon>Mucilaginibacter</taxon>
    </lineage>
</organism>